<gene>
    <name evidence="2" type="ORF">NC653_033793</name>
</gene>
<evidence type="ECO:0000256" key="1">
    <source>
        <dbReference type="SAM" id="Phobius"/>
    </source>
</evidence>
<keyword evidence="1" id="KW-1133">Transmembrane helix</keyword>
<dbReference type="Proteomes" id="UP001164929">
    <property type="component" value="Chromosome 14"/>
</dbReference>
<organism evidence="2 3">
    <name type="scientific">Populus alba x Populus x berolinensis</name>
    <dbReference type="NCBI Taxonomy" id="444605"/>
    <lineage>
        <taxon>Eukaryota</taxon>
        <taxon>Viridiplantae</taxon>
        <taxon>Streptophyta</taxon>
        <taxon>Embryophyta</taxon>
        <taxon>Tracheophyta</taxon>
        <taxon>Spermatophyta</taxon>
        <taxon>Magnoliopsida</taxon>
        <taxon>eudicotyledons</taxon>
        <taxon>Gunneridae</taxon>
        <taxon>Pentapetalae</taxon>
        <taxon>rosids</taxon>
        <taxon>fabids</taxon>
        <taxon>Malpighiales</taxon>
        <taxon>Salicaceae</taxon>
        <taxon>Saliceae</taxon>
        <taxon>Populus</taxon>
    </lineage>
</organism>
<dbReference type="EMBL" id="JAQIZT010000014">
    <property type="protein sequence ID" value="KAJ6973567.1"/>
    <property type="molecule type" value="Genomic_DNA"/>
</dbReference>
<comment type="caution">
    <text evidence="2">The sequence shown here is derived from an EMBL/GenBank/DDBJ whole genome shotgun (WGS) entry which is preliminary data.</text>
</comment>
<sequence>MVVFTAAMLLKLVLSNLLLVEVALMLKSWCLLVVEFG</sequence>
<evidence type="ECO:0000313" key="3">
    <source>
        <dbReference type="Proteomes" id="UP001164929"/>
    </source>
</evidence>
<accession>A0AAD6PZK1</accession>
<name>A0AAD6PZK1_9ROSI</name>
<keyword evidence="3" id="KW-1185">Reference proteome</keyword>
<protein>
    <submittedName>
        <fullName evidence="2">Uncharacterized protein</fullName>
    </submittedName>
</protein>
<evidence type="ECO:0000313" key="2">
    <source>
        <dbReference type="EMBL" id="KAJ6973567.1"/>
    </source>
</evidence>
<keyword evidence="1" id="KW-0812">Transmembrane</keyword>
<keyword evidence="1" id="KW-0472">Membrane</keyword>
<dbReference type="AlphaFoldDB" id="A0AAD6PZK1"/>
<reference evidence="2" key="1">
    <citation type="journal article" date="2023" name="Mol. Ecol. Resour.">
        <title>Chromosome-level genome assembly of a triploid poplar Populus alba 'Berolinensis'.</title>
        <authorList>
            <person name="Chen S."/>
            <person name="Yu Y."/>
            <person name="Wang X."/>
            <person name="Wang S."/>
            <person name="Zhang T."/>
            <person name="Zhou Y."/>
            <person name="He R."/>
            <person name="Meng N."/>
            <person name="Wang Y."/>
            <person name="Liu W."/>
            <person name="Liu Z."/>
            <person name="Liu J."/>
            <person name="Guo Q."/>
            <person name="Huang H."/>
            <person name="Sederoff R.R."/>
            <person name="Wang G."/>
            <person name="Qu G."/>
            <person name="Chen S."/>
        </authorList>
    </citation>
    <scope>NUCLEOTIDE SEQUENCE</scope>
    <source>
        <strain evidence="2">SC-2020</strain>
    </source>
</reference>
<feature type="transmembrane region" description="Helical" evidence="1">
    <location>
        <begin position="12"/>
        <end position="34"/>
    </location>
</feature>
<proteinExistence type="predicted"/>